<dbReference type="InterPro" id="IPR050052">
    <property type="entry name" value="ATP-dep_Clp_protease_ClpX"/>
</dbReference>
<keyword evidence="2" id="KW-0067">ATP-binding</keyword>
<dbReference type="SMART" id="SM00382">
    <property type="entry name" value="AAA"/>
    <property type="match status" value="1"/>
</dbReference>
<keyword evidence="7" id="KW-1185">Reference proteome</keyword>
<evidence type="ECO:0000313" key="6">
    <source>
        <dbReference type="EMBL" id="ESO88119.1"/>
    </source>
</evidence>
<dbReference type="Proteomes" id="UP000030746">
    <property type="component" value="Unassembled WGS sequence"/>
</dbReference>
<evidence type="ECO:0000259" key="5">
    <source>
        <dbReference type="SMART" id="SM01086"/>
    </source>
</evidence>
<gene>
    <name evidence="6" type="ORF">LOTGIDRAFT_126609</name>
</gene>
<keyword evidence="1" id="KW-0547">Nucleotide-binding</keyword>
<evidence type="ECO:0000256" key="2">
    <source>
        <dbReference type="ARBA" id="ARBA00022840"/>
    </source>
</evidence>
<dbReference type="EMBL" id="KB202752">
    <property type="protein sequence ID" value="ESO88119.1"/>
    <property type="molecule type" value="Genomic_DNA"/>
</dbReference>
<dbReference type="STRING" id="225164.V4BHH7"/>
<dbReference type="SMART" id="SM01086">
    <property type="entry name" value="ClpB_D2-small"/>
    <property type="match status" value="1"/>
</dbReference>
<feature type="region of interest" description="Disordered" evidence="3">
    <location>
        <begin position="98"/>
        <end position="130"/>
    </location>
</feature>
<dbReference type="SUPFAM" id="SSF52540">
    <property type="entry name" value="P-loop containing nucleoside triphosphate hydrolases"/>
    <property type="match status" value="1"/>
</dbReference>
<dbReference type="PANTHER" id="PTHR48102:SF7">
    <property type="entry name" value="ATP-DEPENDENT CLP PROTEASE ATP-BINDING SUBUNIT CLPX-LIKE, MITOCHONDRIAL"/>
    <property type="match status" value="1"/>
</dbReference>
<dbReference type="FunFam" id="1.10.8.60:FF:000002">
    <property type="entry name" value="ATP-dependent Clp protease ATP-binding subunit ClpX"/>
    <property type="match status" value="1"/>
</dbReference>
<dbReference type="GeneID" id="20232615"/>
<dbReference type="GO" id="GO:0005524">
    <property type="term" value="F:ATP binding"/>
    <property type="evidence" value="ECO:0007669"/>
    <property type="project" value="UniProtKB-KW"/>
</dbReference>
<dbReference type="GO" id="GO:0051603">
    <property type="term" value="P:proteolysis involved in protein catabolic process"/>
    <property type="evidence" value="ECO:0007669"/>
    <property type="project" value="TreeGrafter"/>
</dbReference>
<dbReference type="KEGG" id="lgi:LOTGIDRAFT_126609"/>
<name>V4BHH7_LOTGI</name>
<proteinExistence type="predicted"/>
<dbReference type="Pfam" id="PF07724">
    <property type="entry name" value="AAA_2"/>
    <property type="match status" value="1"/>
</dbReference>
<evidence type="ECO:0000259" key="4">
    <source>
        <dbReference type="SMART" id="SM00382"/>
    </source>
</evidence>
<dbReference type="AlphaFoldDB" id="V4BHH7"/>
<dbReference type="InterPro" id="IPR003593">
    <property type="entry name" value="AAA+_ATPase"/>
</dbReference>
<feature type="domain" description="Clp ATPase C-terminal" evidence="5">
    <location>
        <begin position="425"/>
        <end position="516"/>
    </location>
</feature>
<dbReference type="CTD" id="20232615"/>
<feature type="compositionally biased region" description="Polar residues" evidence="3">
    <location>
        <begin position="99"/>
        <end position="130"/>
    </location>
</feature>
<evidence type="ECO:0000256" key="3">
    <source>
        <dbReference type="SAM" id="MobiDB-lite"/>
    </source>
</evidence>
<evidence type="ECO:0000313" key="7">
    <source>
        <dbReference type="Proteomes" id="UP000030746"/>
    </source>
</evidence>
<organism evidence="6 7">
    <name type="scientific">Lottia gigantea</name>
    <name type="common">Giant owl limpet</name>
    <dbReference type="NCBI Taxonomy" id="225164"/>
    <lineage>
        <taxon>Eukaryota</taxon>
        <taxon>Metazoa</taxon>
        <taxon>Spiralia</taxon>
        <taxon>Lophotrochozoa</taxon>
        <taxon>Mollusca</taxon>
        <taxon>Gastropoda</taxon>
        <taxon>Patellogastropoda</taxon>
        <taxon>Lottioidea</taxon>
        <taxon>Lottiidae</taxon>
        <taxon>Lottia</taxon>
    </lineage>
</organism>
<sequence>GGSGRGGSKHSTCPKCGSPLETFDSSSRFVSCENCRYCLYVDGKNSEEWNQPEEPPEPEKRIPPPTKIHEYLDKFVVGQEHAKKVLSVATYNHYKRINHNSAGKPSTPSNTTESKMIPTESSQHFQNRYTSGRTSSYYLSEIARQTGIRPGNPLGPRSHQIHQSFQQLQQNPPEPEETTSRPSDILNATTHTIKLEKSNIILLGPTGTGKTLLVQTLAQCLDVPFATCDCTTLTQAGYVGDDVESAVARLLSECNYNVDKAQQGIIFLDEIDKTAKPSGPGFIRDRDVGGEGVQQAFLKMLEGVVVQVPEKNRKIRGESIPVDTTNILFIASGAFNGLDKIISHRKDEKRIGFQIPTKKPEGQTAVPQPKPSEEKIDPFAKKTAKTENEEHDLLLKDVEASDLVKFGMIPEFVGRMPILAPLHSLDKDMLCHILTETNNALIPQFQALFNDDDVILEVHQDAIEAIAAMTLEKKIGARGLRSIVERILLDAMYQVPGSDISKVIIDSEVVKGNKPFKSVKKSEEDVDLEVFREPQIIEVK</sequence>
<feature type="non-terminal residue" evidence="6">
    <location>
        <position position="1"/>
    </location>
</feature>
<dbReference type="GO" id="GO:0005759">
    <property type="term" value="C:mitochondrial matrix"/>
    <property type="evidence" value="ECO:0007669"/>
    <property type="project" value="TreeGrafter"/>
</dbReference>
<dbReference type="Pfam" id="PF10431">
    <property type="entry name" value="ClpB_D2-small"/>
    <property type="match status" value="1"/>
</dbReference>
<dbReference type="PANTHER" id="PTHR48102">
    <property type="entry name" value="ATP-DEPENDENT CLP PROTEASE ATP-BINDING SUBUNIT CLPX-LIKE, MITOCHONDRIAL-RELATED"/>
    <property type="match status" value="1"/>
</dbReference>
<feature type="region of interest" description="Disordered" evidence="3">
    <location>
        <begin position="146"/>
        <end position="183"/>
    </location>
</feature>
<dbReference type="OrthoDB" id="1721884at2759"/>
<evidence type="ECO:0000256" key="1">
    <source>
        <dbReference type="ARBA" id="ARBA00022741"/>
    </source>
</evidence>
<accession>V4BHH7</accession>
<feature type="compositionally biased region" description="Low complexity" evidence="3">
    <location>
        <begin position="161"/>
        <end position="170"/>
    </location>
</feature>
<dbReference type="GO" id="GO:0016887">
    <property type="term" value="F:ATP hydrolysis activity"/>
    <property type="evidence" value="ECO:0007669"/>
    <property type="project" value="InterPro"/>
</dbReference>
<dbReference type="RefSeq" id="XP_009061148.1">
    <property type="nucleotide sequence ID" value="XM_009062900.1"/>
</dbReference>
<dbReference type="InterPro" id="IPR027417">
    <property type="entry name" value="P-loop_NTPase"/>
</dbReference>
<dbReference type="HOGENOM" id="CLU_014218_0_1_1"/>
<dbReference type="Gene3D" id="1.10.8.60">
    <property type="match status" value="1"/>
</dbReference>
<feature type="domain" description="AAA+ ATPase" evidence="4">
    <location>
        <begin position="196"/>
        <end position="361"/>
    </location>
</feature>
<protein>
    <recommendedName>
        <fullName evidence="8">ClpX-type ZB domain-containing protein</fullName>
    </recommendedName>
</protein>
<dbReference type="Pfam" id="PF26040">
    <property type="entry name" value="Zn_ribbon_CLPX_N"/>
    <property type="match status" value="1"/>
</dbReference>
<reference evidence="6 7" key="1">
    <citation type="journal article" date="2013" name="Nature">
        <title>Insights into bilaterian evolution from three spiralian genomes.</title>
        <authorList>
            <person name="Simakov O."/>
            <person name="Marletaz F."/>
            <person name="Cho S.J."/>
            <person name="Edsinger-Gonzales E."/>
            <person name="Havlak P."/>
            <person name="Hellsten U."/>
            <person name="Kuo D.H."/>
            <person name="Larsson T."/>
            <person name="Lv J."/>
            <person name="Arendt D."/>
            <person name="Savage R."/>
            <person name="Osoegawa K."/>
            <person name="de Jong P."/>
            <person name="Grimwood J."/>
            <person name="Chapman J.A."/>
            <person name="Shapiro H."/>
            <person name="Aerts A."/>
            <person name="Otillar R.P."/>
            <person name="Terry A.Y."/>
            <person name="Boore J.L."/>
            <person name="Grigoriev I.V."/>
            <person name="Lindberg D.R."/>
            <person name="Seaver E.C."/>
            <person name="Weisblat D.A."/>
            <person name="Putnam N.H."/>
            <person name="Rokhsar D.S."/>
        </authorList>
    </citation>
    <scope>NUCLEOTIDE SEQUENCE [LARGE SCALE GENOMIC DNA]</scope>
</reference>
<dbReference type="InterPro" id="IPR019489">
    <property type="entry name" value="Clp_ATPase_C"/>
</dbReference>
<dbReference type="OMA" id="HRSDFTN"/>
<dbReference type="Gene3D" id="3.40.50.300">
    <property type="entry name" value="P-loop containing nucleotide triphosphate hydrolases"/>
    <property type="match status" value="1"/>
</dbReference>
<evidence type="ECO:0008006" key="8">
    <source>
        <dbReference type="Google" id="ProtNLM"/>
    </source>
</evidence>
<dbReference type="InterPro" id="IPR059067">
    <property type="entry name" value="Znf_ribbon_CLPX-like"/>
</dbReference>
<dbReference type="InterPro" id="IPR003959">
    <property type="entry name" value="ATPase_AAA_core"/>
</dbReference>